<dbReference type="KEGG" id="chh:A0O34_21410"/>
<organism evidence="3 4">
    <name type="scientific">Chryseobacterium glaciei</name>
    <dbReference type="NCBI Taxonomy" id="1685010"/>
    <lineage>
        <taxon>Bacteria</taxon>
        <taxon>Pseudomonadati</taxon>
        <taxon>Bacteroidota</taxon>
        <taxon>Flavobacteriia</taxon>
        <taxon>Flavobacteriales</taxon>
        <taxon>Weeksellaceae</taxon>
        <taxon>Chryseobacterium group</taxon>
        <taxon>Chryseobacterium</taxon>
    </lineage>
</organism>
<evidence type="ECO:0000313" key="3">
    <source>
        <dbReference type="EMBL" id="ANF52920.1"/>
    </source>
</evidence>
<sequence length="425" mass="49800">MGSTYKYTEDSIRQIEFLIPRLKYSLYPTKIIQWLENFDGPDVPFAIDILRIFEYISFPEFMFRLDSLLKELLKKIPKEDKIIIFPYGKIGKSGTLVTYPLRNTSAFKRREANILLTHDFKYIKDSEQYKHIIFLDDFIGSGKTFCDEFEGSGVKDWILDNNIEKIYLLSAIIMNEGKKKIEGNYSKIKIVSEVRHKLFDENFSPYKAFSKNTYKSVKNIVNKYGKKIIVNRPPNQFLPFGYGNSESTIAFFHGTPNNTISLIWGKTKEWKALYPRKVDVRMSEARELKKEINYYLSICEKLGININSGINLIDKMPDRRKETTRRMREQNQAAITVLFLKNKSYENIYVCQILGITREELKYIFIELRNKGLVTNDYKSITNSGKALLLELNKVTKSEKIRNETENNLTIKKHLYLPQMFKGLT</sequence>
<evidence type="ECO:0000313" key="4">
    <source>
        <dbReference type="Proteomes" id="UP000077824"/>
    </source>
</evidence>
<dbReference type="Pfam" id="PF24409">
    <property type="entry name" value="wHTH-PRTase_assc"/>
    <property type="match status" value="1"/>
</dbReference>
<dbReference type="InterPro" id="IPR057055">
    <property type="entry name" value="wHTH-PRTase_assoc"/>
</dbReference>
<reference evidence="3 4" key="1">
    <citation type="submission" date="2016-04" db="EMBL/GenBank/DDBJ databases">
        <title>Complete Genome Sequence of Chryseobacterium sp. IHBB 10212.</title>
        <authorList>
            <person name="Pal M."/>
            <person name="Swarnkar M.K."/>
            <person name="Kaushal K."/>
            <person name="Chhibber S."/>
            <person name="Singh A.K."/>
            <person name="Gulati A."/>
        </authorList>
    </citation>
    <scope>NUCLEOTIDE SEQUENCE [LARGE SCALE GENOMIC DNA]</scope>
    <source>
        <strain evidence="3 4">IHBB 10212</strain>
    </source>
</reference>
<keyword evidence="4" id="KW-1185">Reference proteome</keyword>
<feature type="domain" description="PRTase associated wHTH" evidence="2">
    <location>
        <begin position="335"/>
        <end position="423"/>
    </location>
</feature>
<gene>
    <name evidence="3" type="ORF">A0O34_21410</name>
</gene>
<accession>A0A172Y1A4</accession>
<dbReference type="Proteomes" id="UP000077824">
    <property type="component" value="Chromosome"/>
</dbReference>
<protein>
    <submittedName>
        <fullName evidence="3">Uncharacterized protein</fullName>
    </submittedName>
</protein>
<dbReference type="InterPro" id="IPR056920">
    <property type="entry name" value="PRTase-CE"/>
</dbReference>
<name>A0A172Y1A4_9FLAO</name>
<evidence type="ECO:0000259" key="1">
    <source>
        <dbReference type="Pfam" id="PF24390"/>
    </source>
</evidence>
<dbReference type="STRING" id="1685010.A0O34_21410"/>
<dbReference type="Pfam" id="PF24390">
    <property type="entry name" value="PRTase-CE"/>
    <property type="match status" value="1"/>
</dbReference>
<evidence type="ECO:0000259" key="2">
    <source>
        <dbReference type="Pfam" id="PF24409"/>
    </source>
</evidence>
<dbReference type="EMBL" id="CP015199">
    <property type="protein sequence ID" value="ANF52920.1"/>
    <property type="molecule type" value="Genomic_DNA"/>
</dbReference>
<dbReference type="RefSeq" id="WP_066759200.1">
    <property type="nucleotide sequence ID" value="NZ_CP015199.1"/>
</dbReference>
<dbReference type="OrthoDB" id="2084254at2"/>
<dbReference type="AlphaFoldDB" id="A0A172Y1A4"/>
<proteinExistence type="predicted"/>
<feature type="domain" description="PRTase-CE" evidence="1">
    <location>
        <begin position="32"/>
        <end position="276"/>
    </location>
</feature>